<evidence type="ECO:0000313" key="1">
    <source>
        <dbReference type="EMBL" id="GHG93697.1"/>
    </source>
</evidence>
<protein>
    <recommendedName>
        <fullName evidence="3">Acyl-CoA thioester hydrolase</fullName>
    </recommendedName>
</protein>
<dbReference type="Proteomes" id="UP000611500">
    <property type="component" value="Unassembled WGS sequence"/>
</dbReference>
<name>A0A8J3ME13_9RHOB</name>
<dbReference type="RefSeq" id="WP_028095630.1">
    <property type="nucleotide sequence ID" value="NZ_BNAP01000011.1"/>
</dbReference>
<accession>A0A8J3ME13</accession>
<reference evidence="1" key="1">
    <citation type="journal article" date="2014" name="Int. J. Syst. Evol. Microbiol.">
        <title>Complete genome sequence of Corynebacterium casei LMG S-19264T (=DSM 44701T), isolated from a smear-ripened cheese.</title>
        <authorList>
            <consortium name="US DOE Joint Genome Institute (JGI-PGF)"/>
            <person name="Walter F."/>
            <person name="Albersmeier A."/>
            <person name="Kalinowski J."/>
            <person name="Ruckert C."/>
        </authorList>
    </citation>
    <scope>NUCLEOTIDE SEQUENCE</scope>
    <source>
        <strain evidence="1">CGMCC 1.7081</strain>
    </source>
</reference>
<dbReference type="CDD" id="cd00586">
    <property type="entry name" value="4HBT"/>
    <property type="match status" value="1"/>
</dbReference>
<dbReference type="SUPFAM" id="SSF54637">
    <property type="entry name" value="Thioesterase/thiol ester dehydrase-isomerase"/>
    <property type="match status" value="1"/>
</dbReference>
<reference evidence="1" key="2">
    <citation type="submission" date="2020-09" db="EMBL/GenBank/DDBJ databases">
        <authorList>
            <person name="Sun Q."/>
            <person name="Zhou Y."/>
        </authorList>
    </citation>
    <scope>NUCLEOTIDE SEQUENCE</scope>
    <source>
        <strain evidence="1">CGMCC 1.7081</strain>
    </source>
</reference>
<proteinExistence type="predicted"/>
<evidence type="ECO:0000313" key="2">
    <source>
        <dbReference type="Proteomes" id="UP000611500"/>
    </source>
</evidence>
<dbReference type="InterPro" id="IPR029069">
    <property type="entry name" value="HotDog_dom_sf"/>
</dbReference>
<organism evidence="1 2">
    <name type="scientific">Pseudodonghicola xiamenensis</name>
    <dbReference type="NCBI Taxonomy" id="337702"/>
    <lineage>
        <taxon>Bacteria</taxon>
        <taxon>Pseudomonadati</taxon>
        <taxon>Pseudomonadota</taxon>
        <taxon>Alphaproteobacteria</taxon>
        <taxon>Rhodobacterales</taxon>
        <taxon>Paracoccaceae</taxon>
        <taxon>Pseudodonghicola</taxon>
    </lineage>
</organism>
<dbReference type="Gene3D" id="3.10.129.10">
    <property type="entry name" value="Hotdog Thioesterase"/>
    <property type="match status" value="1"/>
</dbReference>
<gene>
    <name evidence="1" type="ORF">GCM10010961_26340</name>
</gene>
<dbReference type="AlphaFoldDB" id="A0A8J3ME13"/>
<evidence type="ECO:0008006" key="3">
    <source>
        <dbReference type="Google" id="ProtNLM"/>
    </source>
</evidence>
<keyword evidence="2" id="KW-1185">Reference proteome</keyword>
<dbReference type="EMBL" id="BNAP01000011">
    <property type="protein sequence ID" value="GHG93697.1"/>
    <property type="molecule type" value="Genomic_DNA"/>
</dbReference>
<dbReference type="Pfam" id="PF13279">
    <property type="entry name" value="4HBT_2"/>
    <property type="match status" value="1"/>
</dbReference>
<sequence>MTQDPQDGHDGPYTAPVVVPGLTVLPEWIDHNGHMNVGFYGIAFDQAADVLFVDHLGIGGAYVETRKQGSFVLQEQTLFLNELREGEGFSVRFRLLDHDSKRMHVLAEMVRDADGVVCATQEVVSMNVDHGTRRAAPYPDWVVARLARMKADHAGLDASPHQGAPIGLRRPAA</sequence>
<comment type="caution">
    <text evidence="1">The sequence shown here is derived from an EMBL/GenBank/DDBJ whole genome shotgun (WGS) entry which is preliminary data.</text>
</comment>